<evidence type="ECO:0000256" key="3">
    <source>
        <dbReference type="SAM" id="Phobius"/>
    </source>
</evidence>
<dbReference type="InterPro" id="IPR001128">
    <property type="entry name" value="Cyt_P450"/>
</dbReference>
<dbReference type="EMBL" id="CAJNIZ010028890">
    <property type="protein sequence ID" value="CAE7511522.1"/>
    <property type="molecule type" value="Genomic_DNA"/>
</dbReference>
<dbReference type="Pfam" id="PF00067">
    <property type="entry name" value="p450"/>
    <property type="match status" value="1"/>
</dbReference>
<dbReference type="SUPFAM" id="SSF48264">
    <property type="entry name" value="Cytochrome P450"/>
    <property type="match status" value="1"/>
</dbReference>
<dbReference type="InterPro" id="IPR017972">
    <property type="entry name" value="Cyt_P450_CS"/>
</dbReference>
<dbReference type="Gene3D" id="1.10.630.10">
    <property type="entry name" value="Cytochrome P450"/>
    <property type="match status" value="2"/>
</dbReference>
<evidence type="ECO:0000313" key="4">
    <source>
        <dbReference type="EMBL" id="CAE7511522.1"/>
    </source>
</evidence>
<comment type="similarity">
    <text evidence="1 2">Belongs to the cytochrome P450 family.</text>
</comment>
<keyword evidence="5" id="KW-1185">Reference proteome</keyword>
<dbReference type="Proteomes" id="UP000649617">
    <property type="component" value="Unassembled WGS sequence"/>
</dbReference>
<keyword evidence="3" id="KW-0472">Membrane</keyword>
<dbReference type="GO" id="GO:0036199">
    <property type="term" value="F:cholest-4-en-3-one 26-monooxygenase activity"/>
    <property type="evidence" value="ECO:0007669"/>
    <property type="project" value="TreeGrafter"/>
</dbReference>
<dbReference type="PANTHER" id="PTHR46696">
    <property type="entry name" value="P450, PUTATIVE (EUROFUNG)-RELATED"/>
    <property type="match status" value="1"/>
</dbReference>
<proteinExistence type="inferred from homology"/>
<name>A0A812T5N1_SYMPI</name>
<feature type="transmembrane region" description="Helical" evidence="3">
    <location>
        <begin position="45"/>
        <end position="63"/>
    </location>
</feature>
<dbReference type="InterPro" id="IPR036396">
    <property type="entry name" value="Cyt_P450_sf"/>
</dbReference>
<keyword evidence="2" id="KW-0503">Monooxygenase</keyword>
<sequence>MNAAKLQPVRASASSTWAIVGVVLLLLNGVRRCLPVALQPFSQGLGPAGWCAYVLSGLFFIYAEGYRGFQQKFSPLVVRRALLLDGQQPVVRQVLAPAYAMAFFHAHRKRKVVSWALIAGIMIIVAIVKKLPYPYRAILDAGVCAGLSWGMGACLKNHDSFMDVVAVCNTKRGRHHLDFNAHLHDRFAGQRFVQAVLRFSDLAHSIPLHPGLQVKAEPGCFVAFSYSTCKEVMSDHASFSSNPFPDGRLVALNTMGKADHSRVLRYVHKHYTQDEVKGIQDKIQKVIEVHTEQLSAGEVDVARWAKRIHMSSTLLRLGLDLASYGRDALDEVIDLNDAMVALVAPLGGVGLKYETLPWNWWLWVLVGLVRSFVPVLRMAFQLGVRTTWQIIRPDITILMPPKRPRMGLWWHPHLLPLVPRYFLLLHGLLVKGASDGLLADLHRGVATGDLALAECLTLMVQLMVNMTSANSLCSLVFRLATEKAAFQQVSEDSSGAADSFIQEVLRLDAPLQRNPRRCAKVSAKWAGGCTPFEGDQVLLFLGAANMDPAVYKDAQLFRLDRHDEPPPLTFGSGMHYCLGSSLVKLELRLALRHLCTCFRCIEVDGDFERIADVDVGNWGFRRLKARLVAV</sequence>
<dbReference type="PROSITE" id="PS00086">
    <property type="entry name" value="CYTOCHROME_P450"/>
    <property type="match status" value="1"/>
</dbReference>
<reference evidence="4" key="1">
    <citation type="submission" date="2021-02" db="EMBL/GenBank/DDBJ databases">
        <authorList>
            <person name="Dougan E. K."/>
            <person name="Rhodes N."/>
            <person name="Thang M."/>
            <person name="Chan C."/>
        </authorList>
    </citation>
    <scope>NUCLEOTIDE SEQUENCE</scope>
</reference>
<dbReference type="GO" id="GO:0020037">
    <property type="term" value="F:heme binding"/>
    <property type="evidence" value="ECO:0007669"/>
    <property type="project" value="InterPro"/>
</dbReference>
<feature type="transmembrane region" description="Helical" evidence="3">
    <location>
        <begin position="112"/>
        <end position="128"/>
    </location>
</feature>
<accession>A0A812T5N1</accession>
<keyword evidence="2" id="KW-0560">Oxidoreductase</keyword>
<keyword evidence="2" id="KW-0408">Iron</keyword>
<evidence type="ECO:0000313" key="5">
    <source>
        <dbReference type="Proteomes" id="UP000649617"/>
    </source>
</evidence>
<evidence type="ECO:0000256" key="1">
    <source>
        <dbReference type="ARBA" id="ARBA00010617"/>
    </source>
</evidence>
<organism evidence="4 5">
    <name type="scientific">Symbiodinium pilosum</name>
    <name type="common">Dinoflagellate</name>
    <dbReference type="NCBI Taxonomy" id="2952"/>
    <lineage>
        <taxon>Eukaryota</taxon>
        <taxon>Sar</taxon>
        <taxon>Alveolata</taxon>
        <taxon>Dinophyceae</taxon>
        <taxon>Suessiales</taxon>
        <taxon>Symbiodiniaceae</taxon>
        <taxon>Symbiodinium</taxon>
    </lineage>
</organism>
<dbReference type="GO" id="GO:0008395">
    <property type="term" value="F:steroid hydroxylase activity"/>
    <property type="evidence" value="ECO:0007669"/>
    <property type="project" value="TreeGrafter"/>
</dbReference>
<gene>
    <name evidence="4" type="primary">cyp144</name>
    <name evidence="4" type="ORF">SPIL2461_LOCUS13313</name>
</gene>
<dbReference type="OrthoDB" id="1470350at2759"/>
<comment type="caution">
    <text evidence="4">The sequence shown here is derived from an EMBL/GenBank/DDBJ whole genome shotgun (WGS) entry which is preliminary data.</text>
</comment>
<dbReference type="InterPro" id="IPR002397">
    <property type="entry name" value="Cyt_P450_B"/>
</dbReference>
<dbReference type="AlphaFoldDB" id="A0A812T5N1"/>
<keyword evidence="3" id="KW-1133">Transmembrane helix</keyword>
<dbReference type="PANTHER" id="PTHR46696:SF4">
    <property type="entry name" value="BIOTIN BIOSYNTHESIS CYTOCHROME P450"/>
    <property type="match status" value="1"/>
</dbReference>
<keyword evidence="3" id="KW-0812">Transmembrane</keyword>
<keyword evidence="2" id="KW-0349">Heme</keyword>
<dbReference type="CDD" id="cd00302">
    <property type="entry name" value="cytochrome_P450"/>
    <property type="match status" value="1"/>
</dbReference>
<evidence type="ECO:0000256" key="2">
    <source>
        <dbReference type="RuleBase" id="RU000461"/>
    </source>
</evidence>
<protein>
    <submittedName>
        <fullName evidence="4">Cyp144 protein</fullName>
    </submittedName>
</protein>
<dbReference type="GO" id="GO:0005506">
    <property type="term" value="F:iron ion binding"/>
    <property type="evidence" value="ECO:0007669"/>
    <property type="project" value="InterPro"/>
</dbReference>
<dbReference type="GO" id="GO:0006707">
    <property type="term" value="P:cholesterol catabolic process"/>
    <property type="evidence" value="ECO:0007669"/>
    <property type="project" value="TreeGrafter"/>
</dbReference>
<dbReference type="PRINTS" id="PR00359">
    <property type="entry name" value="BP450"/>
</dbReference>
<keyword evidence="2" id="KW-0479">Metal-binding</keyword>